<dbReference type="InterPro" id="IPR050373">
    <property type="entry name" value="Fibrinogen_C-term_domain"/>
</dbReference>
<sequence length="251" mass="29542">QQTSCDSHADASIKETEQLKEKPNELNVKYIKQNDVFDFSKLNNSCKPYAHNPGIYTIYVPGLMPFLVPCIDNSKASPGWTVIQQRLNGGQEFQRDWNTYRDGFGYLNEDYFLGLNKIHYITHSQPHELYIRMQKFNDEWYFVHYDNFRVGSEDDLFELQSVGKYTGTHEDDDYFGYSKNVKFTTYDRDNDDWDTGNCAKDEMSGGWWYTSCAACNLNGKYFPIETEDEKSIHWRNRTSLKRVQMLIRPIN</sequence>
<proteinExistence type="predicted"/>
<dbReference type="InterPro" id="IPR036056">
    <property type="entry name" value="Fibrinogen-like_C"/>
</dbReference>
<dbReference type="CDD" id="cd00087">
    <property type="entry name" value="FReD"/>
    <property type="match status" value="1"/>
</dbReference>
<dbReference type="PROSITE" id="PS51406">
    <property type="entry name" value="FIBRINOGEN_C_2"/>
    <property type="match status" value="1"/>
</dbReference>
<feature type="non-terminal residue" evidence="2">
    <location>
        <position position="1"/>
    </location>
</feature>
<protein>
    <submittedName>
        <fullName evidence="2">Maker631</fullName>
    </submittedName>
</protein>
<name>A0A0M4EJ13_DROBS</name>
<keyword evidence="3" id="KW-1185">Reference proteome</keyword>
<dbReference type="SUPFAM" id="SSF56496">
    <property type="entry name" value="Fibrinogen C-terminal domain-like"/>
    <property type="match status" value="1"/>
</dbReference>
<dbReference type="AlphaFoldDB" id="A0A0M4EJ13"/>
<dbReference type="PANTHER" id="PTHR19143:SF327">
    <property type="entry name" value="FI21813P1-RELATED"/>
    <property type="match status" value="1"/>
</dbReference>
<dbReference type="PANTHER" id="PTHR19143">
    <property type="entry name" value="FIBRINOGEN/TENASCIN/ANGIOPOEITIN"/>
    <property type="match status" value="1"/>
</dbReference>
<dbReference type="SMR" id="A0A0M4EJ13"/>
<dbReference type="SMART" id="SM00186">
    <property type="entry name" value="FBG"/>
    <property type="match status" value="1"/>
</dbReference>
<dbReference type="EMBL" id="CP012525">
    <property type="protein sequence ID" value="ALC42885.1"/>
    <property type="molecule type" value="Genomic_DNA"/>
</dbReference>
<gene>
    <name evidence="2" type="ORF">Dbus_chr3Lg51</name>
</gene>
<evidence type="ECO:0000259" key="1">
    <source>
        <dbReference type="PROSITE" id="PS51406"/>
    </source>
</evidence>
<dbReference type="Proteomes" id="UP000494163">
    <property type="component" value="Chromosome 3L"/>
</dbReference>
<dbReference type="InterPro" id="IPR014716">
    <property type="entry name" value="Fibrinogen_a/b/g_C_1"/>
</dbReference>
<evidence type="ECO:0000313" key="2">
    <source>
        <dbReference type="EMBL" id="ALC42885.1"/>
    </source>
</evidence>
<reference evidence="2 3" key="1">
    <citation type="submission" date="2015-08" db="EMBL/GenBank/DDBJ databases">
        <title>Ancestral chromatin configuration constrains chromatin evolution on differentiating sex chromosomes in Drosophila.</title>
        <authorList>
            <person name="Zhou Q."/>
            <person name="Bachtrog D."/>
        </authorList>
    </citation>
    <scope>NUCLEOTIDE SEQUENCE [LARGE SCALE GENOMIC DNA]</scope>
    <source>
        <tissue evidence="2">Whole larvae</tissue>
    </source>
</reference>
<accession>A0A0M4EJ13</accession>
<evidence type="ECO:0000313" key="3">
    <source>
        <dbReference type="Proteomes" id="UP000494163"/>
    </source>
</evidence>
<organism evidence="2 3">
    <name type="scientific">Drosophila busckii</name>
    <name type="common">Fruit fly</name>
    <dbReference type="NCBI Taxonomy" id="30019"/>
    <lineage>
        <taxon>Eukaryota</taxon>
        <taxon>Metazoa</taxon>
        <taxon>Ecdysozoa</taxon>
        <taxon>Arthropoda</taxon>
        <taxon>Hexapoda</taxon>
        <taxon>Insecta</taxon>
        <taxon>Pterygota</taxon>
        <taxon>Neoptera</taxon>
        <taxon>Endopterygota</taxon>
        <taxon>Diptera</taxon>
        <taxon>Brachycera</taxon>
        <taxon>Muscomorpha</taxon>
        <taxon>Ephydroidea</taxon>
        <taxon>Drosophilidae</taxon>
        <taxon>Drosophila</taxon>
    </lineage>
</organism>
<dbReference type="GO" id="GO:0005615">
    <property type="term" value="C:extracellular space"/>
    <property type="evidence" value="ECO:0007669"/>
    <property type="project" value="TreeGrafter"/>
</dbReference>
<dbReference type="STRING" id="30019.A0A0M4EJ13"/>
<dbReference type="Gene3D" id="3.90.215.10">
    <property type="entry name" value="Gamma Fibrinogen, chain A, domain 1"/>
    <property type="match status" value="1"/>
</dbReference>
<dbReference type="InterPro" id="IPR002181">
    <property type="entry name" value="Fibrinogen_a/b/g_C_dom"/>
</dbReference>
<dbReference type="OrthoDB" id="7871885at2759"/>
<dbReference type="Pfam" id="PF00147">
    <property type="entry name" value="Fibrinogen_C"/>
    <property type="match status" value="1"/>
</dbReference>
<dbReference type="OMA" id="NCAKDEM"/>
<feature type="domain" description="Fibrinogen C-terminal" evidence="1">
    <location>
        <begin position="37"/>
        <end position="251"/>
    </location>
</feature>